<feature type="chain" id="PRO_5041415015" evidence="2">
    <location>
        <begin position="21"/>
        <end position="167"/>
    </location>
</feature>
<name>A0AA40EA86_9PEZI</name>
<sequence>MKNSAVPLIAFAALAAATFGDWKPSNTDWYHDTPKFTLPYPTWAPSGPGVPPHGGPWTTSTVYSTTVHTITSCPPSVPKCPAASTVVTTVIIPVSTTVCPVTDLPKPTVAPPSLPPAPVPTFSVAPPPPVSVVPPLPRPPASSPLPRPPSSPRWFRHRPRPRRLFRQ</sequence>
<evidence type="ECO:0000256" key="1">
    <source>
        <dbReference type="SAM" id="MobiDB-lite"/>
    </source>
</evidence>
<dbReference type="Proteomes" id="UP001172102">
    <property type="component" value="Unassembled WGS sequence"/>
</dbReference>
<reference evidence="3" key="1">
    <citation type="submission" date="2023-06" db="EMBL/GenBank/DDBJ databases">
        <title>Genome-scale phylogeny and comparative genomics of the fungal order Sordariales.</title>
        <authorList>
            <consortium name="Lawrence Berkeley National Laboratory"/>
            <person name="Hensen N."/>
            <person name="Bonometti L."/>
            <person name="Westerberg I."/>
            <person name="Brannstrom I.O."/>
            <person name="Guillou S."/>
            <person name="Cros-Aarteil S."/>
            <person name="Calhoun S."/>
            <person name="Haridas S."/>
            <person name="Kuo A."/>
            <person name="Mondo S."/>
            <person name="Pangilinan J."/>
            <person name="Riley R."/>
            <person name="Labutti K."/>
            <person name="Andreopoulos B."/>
            <person name="Lipzen A."/>
            <person name="Chen C."/>
            <person name="Yanf M."/>
            <person name="Daum C."/>
            <person name="Ng V."/>
            <person name="Clum A."/>
            <person name="Steindorff A."/>
            <person name="Ohm R."/>
            <person name="Martin F."/>
            <person name="Silar P."/>
            <person name="Natvig D."/>
            <person name="Lalanne C."/>
            <person name="Gautier V."/>
            <person name="Ament-Velasquez S.L."/>
            <person name="Kruys A."/>
            <person name="Hutchinson M.I."/>
            <person name="Powell A.J."/>
            <person name="Barry K."/>
            <person name="Miller A.N."/>
            <person name="Grigoriev I.V."/>
            <person name="Debuchy R."/>
            <person name="Gladieux P."/>
            <person name="Thoren M.H."/>
            <person name="Johannesson H."/>
        </authorList>
    </citation>
    <scope>NUCLEOTIDE SEQUENCE</scope>
    <source>
        <strain evidence="3">SMH4607-1</strain>
    </source>
</reference>
<keyword evidence="4" id="KW-1185">Reference proteome</keyword>
<keyword evidence="2" id="KW-0732">Signal</keyword>
<feature type="region of interest" description="Disordered" evidence="1">
    <location>
        <begin position="121"/>
        <end position="167"/>
    </location>
</feature>
<feature type="compositionally biased region" description="Pro residues" evidence="1">
    <location>
        <begin position="121"/>
        <end position="151"/>
    </location>
</feature>
<evidence type="ECO:0000313" key="3">
    <source>
        <dbReference type="EMBL" id="KAK0729816.1"/>
    </source>
</evidence>
<dbReference type="EMBL" id="JAUKUA010000001">
    <property type="protein sequence ID" value="KAK0729816.1"/>
    <property type="molecule type" value="Genomic_DNA"/>
</dbReference>
<feature type="compositionally biased region" description="Basic residues" evidence="1">
    <location>
        <begin position="154"/>
        <end position="167"/>
    </location>
</feature>
<organism evidence="3 4">
    <name type="scientific">Lasiosphaeris hirsuta</name>
    <dbReference type="NCBI Taxonomy" id="260670"/>
    <lineage>
        <taxon>Eukaryota</taxon>
        <taxon>Fungi</taxon>
        <taxon>Dikarya</taxon>
        <taxon>Ascomycota</taxon>
        <taxon>Pezizomycotina</taxon>
        <taxon>Sordariomycetes</taxon>
        <taxon>Sordariomycetidae</taxon>
        <taxon>Sordariales</taxon>
        <taxon>Lasiosphaeriaceae</taxon>
        <taxon>Lasiosphaeris</taxon>
    </lineage>
</organism>
<dbReference type="AlphaFoldDB" id="A0AA40EA86"/>
<protein>
    <submittedName>
        <fullName evidence="3">Uncharacterized protein</fullName>
    </submittedName>
</protein>
<gene>
    <name evidence="3" type="ORF">B0H67DRAFT_11313</name>
</gene>
<accession>A0AA40EA86</accession>
<evidence type="ECO:0000256" key="2">
    <source>
        <dbReference type="SAM" id="SignalP"/>
    </source>
</evidence>
<comment type="caution">
    <text evidence="3">The sequence shown here is derived from an EMBL/GenBank/DDBJ whole genome shotgun (WGS) entry which is preliminary data.</text>
</comment>
<evidence type="ECO:0000313" key="4">
    <source>
        <dbReference type="Proteomes" id="UP001172102"/>
    </source>
</evidence>
<feature type="signal peptide" evidence="2">
    <location>
        <begin position="1"/>
        <end position="20"/>
    </location>
</feature>
<proteinExistence type="predicted"/>